<proteinExistence type="predicted"/>
<keyword evidence="1" id="KW-0732">Signal</keyword>
<dbReference type="PANTHER" id="PTHR48485">
    <property type="entry name" value="INTERLEUKIN-12 SUBUNIT BETA-RELATED"/>
    <property type="match status" value="1"/>
</dbReference>
<feature type="compositionally biased region" description="Gly residues" evidence="5">
    <location>
        <begin position="156"/>
        <end position="179"/>
    </location>
</feature>
<accession>A0A9D3WX11</accession>
<keyword evidence="3" id="KW-0325">Glycoprotein</keyword>
<evidence type="ECO:0000313" key="9">
    <source>
        <dbReference type="Proteomes" id="UP000827986"/>
    </source>
</evidence>
<evidence type="ECO:0000256" key="1">
    <source>
        <dbReference type="ARBA" id="ARBA00022729"/>
    </source>
</evidence>
<dbReference type="InterPro" id="IPR036179">
    <property type="entry name" value="Ig-like_dom_sf"/>
</dbReference>
<dbReference type="InterPro" id="IPR007110">
    <property type="entry name" value="Ig-like_dom"/>
</dbReference>
<evidence type="ECO:0000256" key="5">
    <source>
        <dbReference type="SAM" id="MobiDB-lite"/>
    </source>
</evidence>
<name>A0A9D3WX11_9SAUR</name>
<dbReference type="CDD" id="cd00063">
    <property type="entry name" value="FN3"/>
    <property type="match status" value="1"/>
</dbReference>
<dbReference type="SUPFAM" id="SSF49265">
    <property type="entry name" value="Fibronectin type III"/>
    <property type="match status" value="2"/>
</dbReference>
<evidence type="ECO:0000259" key="6">
    <source>
        <dbReference type="PROSITE" id="PS50835"/>
    </source>
</evidence>
<feature type="region of interest" description="Disordered" evidence="5">
    <location>
        <begin position="125"/>
        <end position="179"/>
    </location>
</feature>
<dbReference type="PANTHER" id="PTHR48485:SF3">
    <property type="entry name" value="INTERLEUKIN-12 SUBUNIT BETA"/>
    <property type="match status" value="1"/>
</dbReference>
<keyword evidence="2" id="KW-1015">Disulfide bond</keyword>
<dbReference type="PROSITE" id="PS50853">
    <property type="entry name" value="FN3"/>
    <property type="match status" value="1"/>
</dbReference>
<dbReference type="Proteomes" id="UP000827986">
    <property type="component" value="Unassembled WGS sequence"/>
</dbReference>
<dbReference type="InterPro" id="IPR003961">
    <property type="entry name" value="FN3_dom"/>
</dbReference>
<feature type="domain" description="Fibronectin type-III" evidence="7">
    <location>
        <begin position="251"/>
        <end position="341"/>
    </location>
</feature>
<organism evidence="8 9">
    <name type="scientific">Mauremys mutica</name>
    <name type="common">yellowpond turtle</name>
    <dbReference type="NCBI Taxonomy" id="74926"/>
    <lineage>
        <taxon>Eukaryota</taxon>
        <taxon>Metazoa</taxon>
        <taxon>Chordata</taxon>
        <taxon>Craniata</taxon>
        <taxon>Vertebrata</taxon>
        <taxon>Euteleostomi</taxon>
        <taxon>Archelosauria</taxon>
        <taxon>Testudinata</taxon>
        <taxon>Testudines</taxon>
        <taxon>Cryptodira</taxon>
        <taxon>Durocryptodira</taxon>
        <taxon>Testudinoidea</taxon>
        <taxon>Geoemydidae</taxon>
        <taxon>Geoemydinae</taxon>
        <taxon>Mauremys</taxon>
    </lineage>
</organism>
<dbReference type="InterPro" id="IPR013783">
    <property type="entry name" value="Ig-like_fold"/>
</dbReference>
<reference evidence="8" key="1">
    <citation type="submission" date="2021-09" db="EMBL/GenBank/DDBJ databases">
        <title>The genome of Mauremys mutica provides insights into the evolution of semi-aquatic lifestyle.</title>
        <authorList>
            <person name="Gong S."/>
            <person name="Gao Y."/>
        </authorList>
    </citation>
    <scope>NUCLEOTIDE SEQUENCE</scope>
    <source>
        <strain evidence="8">MM-2020</strain>
        <tissue evidence="8">Muscle</tissue>
    </source>
</reference>
<feature type="domain" description="Ig-like" evidence="6">
    <location>
        <begin position="16"/>
        <end position="102"/>
    </location>
</feature>
<evidence type="ECO:0000256" key="3">
    <source>
        <dbReference type="ARBA" id="ARBA00023180"/>
    </source>
</evidence>
<keyword evidence="4" id="KW-0393">Immunoglobulin domain</keyword>
<evidence type="ECO:0000256" key="2">
    <source>
        <dbReference type="ARBA" id="ARBA00023157"/>
    </source>
</evidence>
<protein>
    <submittedName>
        <fullName evidence="8">Uncharacterized protein</fullName>
    </submittedName>
</protein>
<dbReference type="AlphaFoldDB" id="A0A9D3WX11"/>
<comment type="caution">
    <text evidence="8">The sequence shown here is derived from an EMBL/GenBank/DDBJ whole genome shotgun (WGS) entry which is preliminary data.</text>
</comment>
<dbReference type="SUPFAM" id="SSF48726">
    <property type="entry name" value="Immunoglobulin"/>
    <property type="match status" value="1"/>
</dbReference>
<dbReference type="InterPro" id="IPR036116">
    <property type="entry name" value="FN3_sf"/>
</dbReference>
<evidence type="ECO:0000259" key="7">
    <source>
        <dbReference type="PROSITE" id="PS50853"/>
    </source>
</evidence>
<sequence>MAAEALALGTDGKVPPAVGLTGASWAGGWRAMAVSWERLNAKRPGVLVGEVNGQVVVTCDTPQEHVSWQQNGEPEIMAEHYVAGRTLTLEGLDQPAAGNYSCWQGPRLLDSTYVVVSDPEYPLLQGSPGACPGGGDRNSSSPGAPHPQSCLLPGRRAGGGGGERGGSARGVQAVGGGGHHPGGAPGAWVYVGGGAALQGPDRPQPFTVTLADGTFCPFAEEPRPLELALEGISAESFVNITRRLFLRDIVRPGPPQDVTAQSKGGRLHLSWAPPASWSSPYSYFLLRYQLEYKQRDGTTGSLQLEGVTETSVEGDVRWVQIRCQDPLVNSTWSPWTTWQKV</sequence>
<evidence type="ECO:0000313" key="8">
    <source>
        <dbReference type="EMBL" id="KAH1169684.1"/>
    </source>
</evidence>
<dbReference type="PROSITE" id="PS50835">
    <property type="entry name" value="IG_LIKE"/>
    <property type="match status" value="1"/>
</dbReference>
<evidence type="ECO:0000256" key="4">
    <source>
        <dbReference type="ARBA" id="ARBA00023319"/>
    </source>
</evidence>
<dbReference type="Gene3D" id="2.60.40.10">
    <property type="entry name" value="Immunoglobulins"/>
    <property type="match status" value="3"/>
</dbReference>
<gene>
    <name evidence="8" type="ORF">KIL84_000669</name>
</gene>
<dbReference type="InterPro" id="IPR050676">
    <property type="entry name" value="IL-12"/>
</dbReference>
<dbReference type="EMBL" id="JAHDVG010000484">
    <property type="protein sequence ID" value="KAH1169684.1"/>
    <property type="molecule type" value="Genomic_DNA"/>
</dbReference>
<keyword evidence="9" id="KW-1185">Reference proteome</keyword>